<dbReference type="EMBL" id="MCFJ01000003">
    <property type="protein sequence ID" value="ORY68800.1"/>
    <property type="molecule type" value="Genomic_DNA"/>
</dbReference>
<name>A0A1Y2EB53_9PEZI</name>
<evidence type="ECO:0000313" key="3">
    <source>
        <dbReference type="Proteomes" id="UP000193689"/>
    </source>
</evidence>
<dbReference type="PANTHER" id="PTHR17630">
    <property type="entry name" value="DIENELACTONE HYDROLASE"/>
    <property type="match status" value="1"/>
</dbReference>
<keyword evidence="2" id="KW-0378">Hydrolase</keyword>
<dbReference type="GeneID" id="63775861"/>
<evidence type="ECO:0000313" key="2">
    <source>
        <dbReference type="EMBL" id="ORY68800.1"/>
    </source>
</evidence>
<dbReference type="AlphaFoldDB" id="A0A1Y2EB53"/>
<dbReference type="Proteomes" id="UP000193689">
    <property type="component" value="Unassembled WGS sequence"/>
</dbReference>
<sequence>MSATGFCQDCFKGTLRGDAELTGTVETIHGLPSYVAWPEAGTEPKGIVVIIPDAFGWTLKNSRALADNYAKRGEFLVYLPDFMNGAAPNTWILTIIDGLSSPSPDWWTTLVLKPWWAIRIASALLPFGFWTREAVTRPRIIKFFQDLRSSPAPFATVERLRIGVAGFCWGGYYTVLLAKDLPENQIATPPGSDDDGNIGEKVSLIDCAFTAHPSLISVPKDIVAVKRPLSVANGPDDAFLGREKMVMLQQILGAQEHIAHEVVVYDGAKHGFAVRGDPRDPKQAELGARAEDQAVSWFRKHIHQ</sequence>
<keyword evidence="3" id="KW-1185">Reference proteome</keyword>
<dbReference type="InterPro" id="IPR002925">
    <property type="entry name" value="Dienelactn_hydro"/>
</dbReference>
<feature type="domain" description="Dienelactone hydrolase" evidence="1">
    <location>
        <begin position="33"/>
        <end position="182"/>
    </location>
</feature>
<dbReference type="InParanoid" id="A0A1Y2EB53"/>
<dbReference type="OrthoDB" id="17560at2759"/>
<dbReference type="RefSeq" id="XP_040719087.1">
    <property type="nucleotide sequence ID" value="XM_040859649.1"/>
</dbReference>
<dbReference type="InterPro" id="IPR029058">
    <property type="entry name" value="AB_hydrolase_fold"/>
</dbReference>
<evidence type="ECO:0000259" key="1">
    <source>
        <dbReference type="Pfam" id="PF01738"/>
    </source>
</evidence>
<dbReference type="Gene3D" id="3.40.50.1820">
    <property type="entry name" value="alpha/beta hydrolase"/>
    <property type="match status" value="1"/>
</dbReference>
<accession>A0A1Y2EB53</accession>
<gene>
    <name evidence="2" type="ORF">BCR38DRAFT_424384</name>
</gene>
<reference evidence="2 3" key="1">
    <citation type="submission" date="2016-07" db="EMBL/GenBank/DDBJ databases">
        <title>Pervasive Adenine N6-methylation of Active Genes in Fungi.</title>
        <authorList>
            <consortium name="DOE Joint Genome Institute"/>
            <person name="Mondo S.J."/>
            <person name="Dannebaum R.O."/>
            <person name="Kuo R.C."/>
            <person name="Labutti K."/>
            <person name="Haridas S."/>
            <person name="Kuo A."/>
            <person name="Salamov A."/>
            <person name="Ahrendt S.R."/>
            <person name="Lipzen A."/>
            <person name="Sullivan W."/>
            <person name="Andreopoulos W.B."/>
            <person name="Clum A."/>
            <person name="Lindquist E."/>
            <person name="Daum C."/>
            <person name="Ramamoorthy G.K."/>
            <person name="Gryganskyi A."/>
            <person name="Culley D."/>
            <person name="Magnuson J.K."/>
            <person name="James T.Y."/>
            <person name="O'Malley M.A."/>
            <person name="Stajich J.E."/>
            <person name="Spatafora J.W."/>
            <person name="Visel A."/>
            <person name="Grigoriev I.V."/>
        </authorList>
    </citation>
    <scope>NUCLEOTIDE SEQUENCE [LARGE SCALE GENOMIC DNA]</scope>
    <source>
        <strain evidence="2 3">CBS 129021</strain>
    </source>
</reference>
<proteinExistence type="predicted"/>
<feature type="domain" description="Dienelactone hydrolase" evidence="1">
    <location>
        <begin position="203"/>
        <end position="301"/>
    </location>
</feature>
<comment type="caution">
    <text evidence="2">The sequence shown here is derived from an EMBL/GenBank/DDBJ whole genome shotgun (WGS) entry which is preliminary data.</text>
</comment>
<dbReference type="GO" id="GO:0016787">
    <property type="term" value="F:hydrolase activity"/>
    <property type="evidence" value="ECO:0007669"/>
    <property type="project" value="UniProtKB-KW"/>
</dbReference>
<dbReference type="PANTHER" id="PTHR17630:SF105">
    <property type="entry name" value="DIENELACTONE HYDROLASE FAMILY PROTEIN (AFU_ORTHOLOGUE AFUA_4G08790)"/>
    <property type="match status" value="1"/>
</dbReference>
<dbReference type="Pfam" id="PF01738">
    <property type="entry name" value="DLH"/>
    <property type="match status" value="2"/>
</dbReference>
<organism evidence="2 3">
    <name type="scientific">Pseudomassariella vexata</name>
    <dbReference type="NCBI Taxonomy" id="1141098"/>
    <lineage>
        <taxon>Eukaryota</taxon>
        <taxon>Fungi</taxon>
        <taxon>Dikarya</taxon>
        <taxon>Ascomycota</taxon>
        <taxon>Pezizomycotina</taxon>
        <taxon>Sordariomycetes</taxon>
        <taxon>Xylariomycetidae</taxon>
        <taxon>Amphisphaeriales</taxon>
        <taxon>Pseudomassariaceae</taxon>
        <taxon>Pseudomassariella</taxon>
    </lineage>
</organism>
<dbReference type="SUPFAM" id="SSF53474">
    <property type="entry name" value="alpha/beta-Hydrolases"/>
    <property type="match status" value="1"/>
</dbReference>
<protein>
    <submittedName>
        <fullName evidence="2">Alpha/Beta hydrolase protein</fullName>
    </submittedName>
</protein>
<dbReference type="STRING" id="1141098.A0A1Y2EB53"/>